<dbReference type="Pfam" id="PF20073">
    <property type="entry name" value="DUF6469"/>
    <property type="match status" value="1"/>
</dbReference>
<evidence type="ECO:0000259" key="1">
    <source>
        <dbReference type="Pfam" id="PF20073"/>
    </source>
</evidence>
<name>A0A2P5EQ48_TREOI</name>
<dbReference type="STRING" id="63057.A0A2P5EQ48"/>
<proteinExistence type="predicted"/>
<dbReference type="AlphaFoldDB" id="A0A2P5EQ48"/>
<dbReference type="OrthoDB" id="3156807at2759"/>
<feature type="domain" description="DUF6469" evidence="1">
    <location>
        <begin position="35"/>
        <end position="156"/>
    </location>
</feature>
<reference evidence="3" key="1">
    <citation type="submission" date="2016-06" db="EMBL/GenBank/DDBJ databases">
        <title>Parallel loss of symbiosis genes in relatives of nitrogen-fixing non-legume Parasponia.</title>
        <authorList>
            <person name="Van Velzen R."/>
            <person name="Holmer R."/>
            <person name="Bu F."/>
            <person name="Rutten L."/>
            <person name="Van Zeijl A."/>
            <person name="Liu W."/>
            <person name="Santuari L."/>
            <person name="Cao Q."/>
            <person name="Sharma T."/>
            <person name="Shen D."/>
            <person name="Roswanjaya Y."/>
            <person name="Wardhani T."/>
            <person name="Kalhor M.S."/>
            <person name="Jansen J."/>
            <person name="Van den Hoogen J."/>
            <person name="Gungor B."/>
            <person name="Hartog M."/>
            <person name="Hontelez J."/>
            <person name="Verver J."/>
            <person name="Yang W.-C."/>
            <person name="Schijlen E."/>
            <person name="Repin R."/>
            <person name="Schilthuizen M."/>
            <person name="Schranz E."/>
            <person name="Heidstra R."/>
            <person name="Miyata K."/>
            <person name="Fedorova E."/>
            <person name="Kohlen W."/>
            <person name="Bisseling T."/>
            <person name="Smit S."/>
            <person name="Geurts R."/>
        </authorList>
    </citation>
    <scope>NUCLEOTIDE SEQUENCE [LARGE SCALE GENOMIC DNA]</scope>
    <source>
        <strain evidence="3">cv. RG33-2</strain>
    </source>
</reference>
<evidence type="ECO:0000313" key="3">
    <source>
        <dbReference type="Proteomes" id="UP000237000"/>
    </source>
</evidence>
<accession>A0A2P5EQ48</accession>
<dbReference type="EMBL" id="JXTC01000114">
    <property type="protein sequence ID" value="PON87683.1"/>
    <property type="molecule type" value="Genomic_DNA"/>
</dbReference>
<evidence type="ECO:0000313" key="2">
    <source>
        <dbReference type="EMBL" id="PON87683.1"/>
    </source>
</evidence>
<dbReference type="InterPro" id="IPR045529">
    <property type="entry name" value="DUF6469"/>
</dbReference>
<protein>
    <recommendedName>
        <fullName evidence="1">DUF6469 domain-containing protein</fullName>
    </recommendedName>
</protein>
<gene>
    <name evidence="2" type="ORF">TorRG33x02_165270</name>
</gene>
<dbReference type="InParanoid" id="A0A2P5EQ48"/>
<keyword evidence="3" id="KW-1185">Reference proteome</keyword>
<organism evidence="2 3">
    <name type="scientific">Trema orientale</name>
    <name type="common">Charcoal tree</name>
    <name type="synonym">Celtis orientalis</name>
    <dbReference type="NCBI Taxonomy" id="63057"/>
    <lineage>
        <taxon>Eukaryota</taxon>
        <taxon>Viridiplantae</taxon>
        <taxon>Streptophyta</taxon>
        <taxon>Embryophyta</taxon>
        <taxon>Tracheophyta</taxon>
        <taxon>Spermatophyta</taxon>
        <taxon>Magnoliopsida</taxon>
        <taxon>eudicotyledons</taxon>
        <taxon>Gunneridae</taxon>
        <taxon>Pentapetalae</taxon>
        <taxon>rosids</taxon>
        <taxon>fabids</taxon>
        <taxon>Rosales</taxon>
        <taxon>Cannabaceae</taxon>
        <taxon>Trema</taxon>
    </lineage>
</organism>
<comment type="caution">
    <text evidence="2">The sequence shown here is derived from an EMBL/GenBank/DDBJ whole genome shotgun (WGS) entry which is preliminary data.</text>
</comment>
<dbReference type="Proteomes" id="UP000237000">
    <property type="component" value="Unassembled WGS sequence"/>
</dbReference>
<sequence length="193" mass="22475">MEISNVKEEAVVGRKELIDLVFSCVTTLAHASSSEIKSVKQSKEYKLPKDLLYKIELQRSIENENDTQAYEPEVGDLIAITSVRPKCVDDQPERPYLVAYVKSVKEREDHFKIFILLSKPTLDIEHTEESERSKTLFAVKLINMTTNQRIWNALNRDQKVANMNIIQNVLQAEFFVRWFSWLAYISILYTHVH</sequence>